<dbReference type="EMBL" id="JAINDJ010000003">
    <property type="protein sequence ID" value="KAG9454301.1"/>
    <property type="molecule type" value="Genomic_DNA"/>
</dbReference>
<accession>A0AAV7F2A9</accession>
<comment type="caution">
    <text evidence="6">The sequence shown here is derived from an EMBL/GenBank/DDBJ whole genome shotgun (WGS) entry which is preliminary data.</text>
</comment>
<dbReference type="PANTHER" id="PTHR10353">
    <property type="entry name" value="GLYCOSYL HYDROLASE"/>
    <property type="match status" value="1"/>
</dbReference>
<dbReference type="InterPro" id="IPR033132">
    <property type="entry name" value="GH_1_N_CS"/>
</dbReference>
<evidence type="ECO:0000313" key="6">
    <source>
        <dbReference type="EMBL" id="KAG9454301.1"/>
    </source>
</evidence>
<gene>
    <name evidence="6" type="ORF">H6P81_007205</name>
</gene>
<keyword evidence="7" id="KW-1185">Reference proteome</keyword>
<dbReference type="SUPFAM" id="SSF51445">
    <property type="entry name" value="(Trans)glycosidases"/>
    <property type="match status" value="1"/>
</dbReference>
<dbReference type="FunFam" id="3.20.20.80:FF:000020">
    <property type="entry name" value="Beta-glucosidase 12"/>
    <property type="match status" value="1"/>
</dbReference>
<organism evidence="6 7">
    <name type="scientific">Aristolochia fimbriata</name>
    <name type="common">White veined hardy Dutchman's pipe vine</name>
    <dbReference type="NCBI Taxonomy" id="158543"/>
    <lineage>
        <taxon>Eukaryota</taxon>
        <taxon>Viridiplantae</taxon>
        <taxon>Streptophyta</taxon>
        <taxon>Embryophyta</taxon>
        <taxon>Tracheophyta</taxon>
        <taxon>Spermatophyta</taxon>
        <taxon>Magnoliopsida</taxon>
        <taxon>Magnoliidae</taxon>
        <taxon>Piperales</taxon>
        <taxon>Aristolochiaceae</taxon>
        <taxon>Aristolochia</taxon>
    </lineage>
</organism>
<keyword evidence="2" id="KW-0378">Hydrolase</keyword>
<keyword evidence="3" id="KW-0326">Glycosidase</keyword>
<evidence type="ECO:0000256" key="5">
    <source>
        <dbReference type="SAM" id="SignalP"/>
    </source>
</evidence>
<dbReference type="AlphaFoldDB" id="A0AAV7F2A9"/>
<dbReference type="PRINTS" id="PR00131">
    <property type="entry name" value="GLHYDRLASE1"/>
</dbReference>
<feature type="signal peptide" evidence="5">
    <location>
        <begin position="1"/>
        <end position="22"/>
    </location>
</feature>
<dbReference type="GO" id="GO:0008422">
    <property type="term" value="F:beta-glucosidase activity"/>
    <property type="evidence" value="ECO:0007669"/>
    <property type="project" value="TreeGrafter"/>
</dbReference>
<dbReference type="PANTHER" id="PTHR10353:SF36">
    <property type="entry name" value="LP05116P"/>
    <property type="match status" value="1"/>
</dbReference>
<evidence type="ECO:0000256" key="3">
    <source>
        <dbReference type="ARBA" id="ARBA00023295"/>
    </source>
</evidence>
<evidence type="ECO:0000313" key="7">
    <source>
        <dbReference type="Proteomes" id="UP000825729"/>
    </source>
</evidence>
<dbReference type="GO" id="GO:0005975">
    <property type="term" value="P:carbohydrate metabolic process"/>
    <property type="evidence" value="ECO:0007669"/>
    <property type="project" value="InterPro"/>
</dbReference>
<keyword evidence="5" id="KW-0732">Signal</keyword>
<comment type="similarity">
    <text evidence="1 4">Belongs to the glycosyl hydrolase 1 family.</text>
</comment>
<reference evidence="6 7" key="1">
    <citation type="submission" date="2021-07" db="EMBL/GenBank/DDBJ databases">
        <title>The Aristolochia fimbriata genome: insights into angiosperm evolution, floral development and chemical biosynthesis.</title>
        <authorList>
            <person name="Jiao Y."/>
        </authorList>
    </citation>
    <scope>NUCLEOTIDE SEQUENCE [LARGE SCALE GENOMIC DNA]</scope>
    <source>
        <strain evidence="6">IBCAS-2021</strain>
        <tissue evidence="6">Leaf</tissue>
    </source>
</reference>
<sequence length="520" mass="58581">MGSFLFMILLLVRAALVPLINAEAAISRADFPRGFVFGTASSAYQFEGAVLEGNKGASIWDTFTRRTAGKIMDLSNADTAVDQYHRFKADVELIKNLGMDAYRFSISWSRIFPDGTGEPNPEGIAYYNSLIDALLEKGIEPYVTLYHWDLPQALEDRYEGWLSSQIIEDFKHYAYTCFDEFGDRVKHWITFNEPHGFALQGYDTGIQAPGRCSILAHLFCSKGKSSTEPYTVAHNILLSHAAAFRLYQLHFKGTQGGVIGMALDAKWYEPISDADEDIDASKRAMDFGLGWFLDPIFYGNYPLSMHRLVGNRLPEITPEMAESLRGSLDFVGINHYTTLYARNDRNRIRKLILQDASSDASVIAAASRGGVPIGDRAASPWLHIVPWGIRKLVRYVKENYGNPPIVITENGMDDPNGPFTDSSKTLQDDKRINYHSQYLSNLSVAIREDGCDVRGYFVWSLLDNWEWNEGYTVRFGLYYVDYKNNLTRIPKASVGWFKGVLDQQSHGQIEGPDSLSVQLQ</sequence>
<dbReference type="Pfam" id="PF00232">
    <property type="entry name" value="Glyco_hydro_1"/>
    <property type="match status" value="1"/>
</dbReference>
<dbReference type="PROSITE" id="PS00653">
    <property type="entry name" value="GLYCOSYL_HYDROL_F1_2"/>
    <property type="match status" value="1"/>
</dbReference>
<evidence type="ECO:0008006" key="8">
    <source>
        <dbReference type="Google" id="ProtNLM"/>
    </source>
</evidence>
<evidence type="ECO:0000256" key="4">
    <source>
        <dbReference type="RuleBase" id="RU003690"/>
    </source>
</evidence>
<dbReference type="Gene3D" id="3.20.20.80">
    <property type="entry name" value="Glycosidases"/>
    <property type="match status" value="1"/>
</dbReference>
<dbReference type="Proteomes" id="UP000825729">
    <property type="component" value="Unassembled WGS sequence"/>
</dbReference>
<proteinExistence type="inferred from homology"/>
<dbReference type="InterPro" id="IPR001360">
    <property type="entry name" value="Glyco_hydro_1"/>
</dbReference>
<name>A0AAV7F2A9_ARIFI</name>
<feature type="chain" id="PRO_5043709143" description="Beta-glucosidase" evidence="5">
    <location>
        <begin position="23"/>
        <end position="520"/>
    </location>
</feature>
<evidence type="ECO:0000256" key="1">
    <source>
        <dbReference type="ARBA" id="ARBA00010838"/>
    </source>
</evidence>
<dbReference type="InterPro" id="IPR017853">
    <property type="entry name" value="GH"/>
</dbReference>
<evidence type="ECO:0000256" key="2">
    <source>
        <dbReference type="ARBA" id="ARBA00022801"/>
    </source>
</evidence>
<protein>
    <recommendedName>
        <fullName evidence="8">Beta-glucosidase</fullName>
    </recommendedName>
</protein>